<proteinExistence type="predicted"/>
<sequence length="102" mass="10969">MGQLPPPSTPKLLELVRAQTTLDAFVLANVLEGLVRAAKEAKDSTCSFQAYGFGLGTVAELAIEFLSKNRSSAVKESIERENNPIVAARTVTVNVQPYKSGF</sequence>
<organism evidence="1 2">
    <name type="scientific">Puccinia graminis f. sp. tritici</name>
    <dbReference type="NCBI Taxonomy" id="56615"/>
    <lineage>
        <taxon>Eukaryota</taxon>
        <taxon>Fungi</taxon>
        <taxon>Dikarya</taxon>
        <taxon>Basidiomycota</taxon>
        <taxon>Pucciniomycotina</taxon>
        <taxon>Pucciniomycetes</taxon>
        <taxon>Pucciniales</taxon>
        <taxon>Pucciniaceae</taxon>
        <taxon>Puccinia</taxon>
    </lineage>
</organism>
<dbReference type="AlphaFoldDB" id="A0A5B0NKX1"/>
<dbReference type="Proteomes" id="UP000324748">
    <property type="component" value="Unassembled WGS sequence"/>
</dbReference>
<evidence type="ECO:0000313" key="1">
    <source>
        <dbReference type="EMBL" id="KAA1089393.1"/>
    </source>
</evidence>
<accession>A0A5B0NKX1</accession>
<gene>
    <name evidence="1" type="ORF">PGT21_017050</name>
</gene>
<name>A0A5B0NKX1_PUCGR</name>
<comment type="caution">
    <text evidence="1">The sequence shown here is derived from an EMBL/GenBank/DDBJ whole genome shotgun (WGS) entry which is preliminary data.</text>
</comment>
<protein>
    <submittedName>
        <fullName evidence="1">Uncharacterized protein</fullName>
    </submittedName>
</protein>
<reference evidence="1 2" key="1">
    <citation type="submission" date="2019-05" db="EMBL/GenBank/DDBJ databases">
        <title>Emergence of the Ug99 lineage of the wheat stem rust pathogen through somatic hybridization.</title>
        <authorList>
            <person name="Li F."/>
            <person name="Upadhyaya N.M."/>
            <person name="Sperschneider J."/>
            <person name="Matny O."/>
            <person name="Nguyen-Phuc H."/>
            <person name="Mago R."/>
            <person name="Raley C."/>
            <person name="Miller M.E."/>
            <person name="Silverstein K.A.T."/>
            <person name="Henningsen E."/>
            <person name="Hirsch C.D."/>
            <person name="Visser B."/>
            <person name="Pretorius Z.A."/>
            <person name="Steffenson B.J."/>
            <person name="Schwessinger B."/>
            <person name="Dodds P.N."/>
            <person name="Figueroa M."/>
        </authorList>
    </citation>
    <scope>NUCLEOTIDE SEQUENCE [LARGE SCALE GENOMIC DNA]</scope>
    <source>
        <strain evidence="1">21-0</strain>
    </source>
</reference>
<evidence type="ECO:0000313" key="2">
    <source>
        <dbReference type="Proteomes" id="UP000324748"/>
    </source>
</evidence>
<keyword evidence="2" id="KW-1185">Reference proteome</keyword>
<dbReference type="EMBL" id="VSWC01000093">
    <property type="protein sequence ID" value="KAA1089393.1"/>
    <property type="molecule type" value="Genomic_DNA"/>
</dbReference>